<evidence type="ECO:0000256" key="1">
    <source>
        <dbReference type="SAM" id="Phobius"/>
    </source>
</evidence>
<accession>A0ABT3GJU7</accession>
<feature type="transmembrane region" description="Helical" evidence="1">
    <location>
        <begin position="63"/>
        <end position="80"/>
    </location>
</feature>
<sequence length="99" mass="10729">MSVGPRGWEFPDFYVALMLGGAVTFSWLRHPARSVSTMNLCIVFVLLALLVTYQAVQGSSTDLWIAVAVSVAFLAILLAYRKVVTTASPLPAERLEQGA</sequence>
<name>A0ABT3GJU7_9BACT</name>
<keyword evidence="1" id="KW-1133">Transmembrane helix</keyword>
<dbReference type="Proteomes" id="UP001320876">
    <property type="component" value="Unassembled WGS sequence"/>
</dbReference>
<keyword evidence="1" id="KW-0472">Membrane</keyword>
<feature type="transmembrane region" description="Helical" evidence="1">
    <location>
        <begin position="12"/>
        <end position="28"/>
    </location>
</feature>
<keyword evidence="3" id="KW-1185">Reference proteome</keyword>
<evidence type="ECO:0000313" key="2">
    <source>
        <dbReference type="EMBL" id="MCW1923784.1"/>
    </source>
</evidence>
<gene>
    <name evidence="2" type="ORF">OKA05_14550</name>
</gene>
<keyword evidence="1" id="KW-0812">Transmembrane</keyword>
<comment type="caution">
    <text evidence="2">The sequence shown here is derived from an EMBL/GenBank/DDBJ whole genome shotgun (WGS) entry which is preliminary data.</text>
</comment>
<proteinExistence type="predicted"/>
<evidence type="ECO:0008006" key="4">
    <source>
        <dbReference type="Google" id="ProtNLM"/>
    </source>
</evidence>
<reference evidence="2 3" key="1">
    <citation type="submission" date="2022-10" db="EMBL/GenBank/DDBJ databases">
        <title>Luteolibacter arcticus strain CCTCC AB 2014275, whole genome shotgun sequencing project.</title>
        <authorList>
            <person name="Zhao G."/>
            <person name="Shen L."/>
        </authorList>
    </citation>
    <scope>NUCLEOTIDE SEQUENCE [LARGE SCALE GENOMIC DNA]</scope>
    <source>
        <strain evidence="2 3">CCTCC AB 2014275</strain>
    </source>
</reference>
<protein>
    <recommendedName>
        <fullName evidence="4">Amino acid permease</fullName>
    </recommendedName>
</protein>
<organism evidence="2 3">
    <name type="scientific">Luteolibacter arcticus</name>
    <dbReference type="NCBI Taxonomy" id="1581411"/>
    <lineage>
        <taxon>Bacteria</taxon>
        <taxon>Pseudomonadati</taxon>
        <taxon>Verrucomicrobiota</taxon>
        <taxon>Verrucomicrobiia</taxon>
        <taxon>Verrucomicrobiales</taxon>
        <taxon>Verrucomicrobiaceae</taxon>
        <taxon>Luteolibacter</taxon>
    </lineage>
</organism>
<feature type="transmembrane region" description="Helical" evidence="1">
    <location>
        <begin position="40"/>
        <end position="57"/>
    </location>
</feature>
<dbReference type="EMBL" id="JAPDDT010000005">
    <property type="protein sequence ID" value="MCW1923784.1"/>
    <property type="molecule type" value="Genomic_DNA"/>
</dbReference>
<evidence type="ECO:0000313" key="3">
    <source>
        <dbReference type="Proteomes" id="UP001320876"/>
    </source>
</evidence>